<dbReference type="AlphaFoldDB" id="A0A4Y2A6Y9"/>
<evidence type="ECO:0000313" key="2">
    <source>
        <dbReference type="EMBL" id="GBL75538.1"/>
    </source>
</evidence>
<feature type="region of interest" description="Disordered" evidence="1">
    <location>
        <begin position="174"/>
        <end position="285"/>
    </location>
</feature>
<organism evidence="2 3">
    <name type="scientific">Araneus ventricosus</name>
    <name type="common">Orbweaver spider</name>
    <name type="synonym">Epeira ventricosa</name>
    <dbReference type="NCBI Taxonomy" id="182803"/>
    <lineage>
        <taxon>Eukaryota</taxon>
        <taxon>Metazoa</taxon>
        <taxon>Ecdysozoa</taxon>
        <taxon>Arthropoda</taxon>
        <taxon>Chelicerata</taxon>
        <taxon>Arachnida</taxon>
        <taxon>Araneae</taxon>
        <taxon>Araneomorphae</taxon>
        <taxon>Entelegynae</taxon>
        <taxon>Araneoidea</taxon>
        <taxon>Araneidae</taxon>
        <taxon>Araneus</taxon>
    </lineage>
</organism>
<reference evidence="2 3" key="1">
    <citation type="journal article" date="2019" name="Sci. Rep.">
        <title>Orb-weaving spider Araneus ventricosus genome elucidates the spidroin gene catalogue.</title>
        <authorList>
            <person name="Kono N."/>
            <person name="Nakamura H."/>
            <person name="Ohtoshi R."/>
            <person name="Moran D.A.P."/>
            <person name="Shinohara A."/>
            <person name="Yoshida Y."/>
            <person name="Fujiwara M."/>
            <person name="Mori M."/>
            <person name="Tomita M."/>
            <person name="Arakawa K."/>
        </authorList>
    </citation>
    <scope>NUCLEOTIDE SEQUENCE [LARGE SCALE GENOMIC DNA]</scope>
</reference>
<evidence type="ECO:0000313" key="3">
    <source>
        <dbReference type="Proteomes" id="UP000499080"/>
    </source>
</evidence>
<comment type="caution">
    <text evidence="2">The sequence shown here is derived from an EMBL/GenBank/DDBJ whole genome shotgun (WGS) entry which is preliminary data.</text>
</comment>
<dbReference type="EMBL" id="BGPR01000008">
    <property type="protein sequence ID" value="GBL75538.1"/>
    <property type="molecule type" value="Genomic_DNA"/>
</dbReference>
<protein>
    <submittedName>
        <fullName evidence="2">Uncharacterized protein</fullName>
    </submittedName>
</protein>
<gene>
    <name evidence="2" type="ORF">AVEN_154881_1</name>
</gene>
<keyword evidence="3" id="KW-1185">Reference proteome</keyword>
<dbReference type="OrthoDB" id="6419814at2759"/>
<sequence length="409" mass="47004">MKGGIHDSHDIFRILSISQQIKQTHPVRKGYKSILSSCLGHIFLVVKILGGSKMILGLILLSTFICLSEQYEDAEFSKRKEPHSFLQYNSIHEPTHFQFSSFGSQSSSVESNQLPQGEFVRRPYAGYQNGLDDKLRDVRDFEDHQRINKFPEARDYESRQSDEKFHGISRDFERRNYDGNFQGPKEFAGRPRNDKYQGTANFEPRERNDKYQGLKDLQIRRVDKFQGPRDLEPRNIRYEDGFRGVPDNEPGRPKRPSKPWSSSHFVESRGRQKRPRMSGSPRRARENYVLDGKRPFVAEVKRSPRIVKYIADKNGFAIREDLVKPLQDTIDRTRQESRRRIVTASAAGLPQSSLMSQVVTSAIRVAGQPQGNGEGKFLPQIFDLSVGKKQSHFDIDKLAYSLGAKELIV</sequence>
<dbReference type="Proteomes" id="UP000499080">
    <property type="component" value="Unassembled WGS sequence"/>
</dbReference>
<accession>A0A4Y2A6Y9</accession>
<feature type="compositionally biased region" description="Basic and acidic residues" evidence="1">
    <location>
        <begin position="203"/>
        <end position="242"/>
    </location>
</feature>
<evidence type="ECO:0000256" key="1">
    <source>
        <dbReference type="SAM" id="MobiDB-lite"/>
    </source>
</evidence>
<name>A0A4Y2A6Y9_ARAVE</name>
<proteinExistence type="predicted"/>